<comment type="caution">
    <text evidence="2">The sequence shown here is derived from an EMBL/GenBank/DDBJ whole genome shotgun (WGS) entry which is preliminary data.</text>
</comment>
<protein>
    <submittedName>
        <fullName evidence="2">Uncharacterized protein</fullName>
    </submittedName>
</protein>
<gene>
    <name evidence="2" type="ORF">AZI86_18000</name>
</gene>
<dbReference type="RefSeq" id="WP_061836679.1">
    <property type="nucleotide sequence ID" value="NZ_LUKE01000006.1"/>
</dbReference>
<reference evidence="2 3" key="1">
    <citation type="submission" date="2016-03" db="EMBL/GenBank/DDBJ databases">
        <authorList>
            <person name="Ploux O."/>
        </authorList>
    </citation>
    <scope>NUCLEOTIDE SEQUENCE [LARGE SCALE GENOMIC DNA]</scope>
    <source>
        <strain evidence="2 3">R0</strain>
    </source>
</reference>
<accession>A0A150WER5</accession>
<feature type="signal peptide" evidence="1">
    <location>
        <begin position="1"/>
        <end position="18"/>
    </location>
</feature>
<organism evidence="2 3">
    <name type="scientific">Bdellovibrio bacteriovorus</name>
    <dbReference type="NCBI Taxonomy" id="959"/>
    <lineage>
        <taxon>Bacteria</taxon>
        <taxon>Pseudomonadati</taxon>
        <taxon>Bdellovibrionota</taxon>
        <taxon>Bdellovibrionia</taxon>
        <taxon>Bdellovibrionales</taxon>
        <taxon>Pseudobdellovibrionaceae</taxon>
        <taxon>Bdellovibrio</taxon>
    </lineage>
</organism>
<proteinExistence type="predicted"/>
<dbReference type="AlphaFoldDB" id="A0A150WER5"/>
<keyword evidence="3" id="KW-1185">Reference proteome</keyword>
<feature type="chain" id="PRO_5007572659" evidence="1">
    <location>
        <begin position="19"/>
        <end position="239"/>
    </location>
</feature>
<evidence type="ECO:0000256" key="1">
    <source>
        <dbReference type="SAM" id="SignalP"/>
    </source>
</evidence>
<dbReference type="EMBL" id="LUKE01000006">
    <property type="protein sequence ID" value="KYG61597.1"/>
    <property type="molecule type" value="Genomic_DNA"/>
</dbReference>
<dbReference type="Proteomes" id="UP000075320">
    <property type="component" value="Unassembled WGS sequence"/>
</dbReference>
<name>A0A150WER5_BDEBC</name>
<keyword evidence="1" id="KW-0732">Signal</keyword>
<evidence type="ECO:0000313" key="3">
    <source>
        <dbReference type="Proteomes" id="UP000075320"/>
    </source>
</evidence>
<sequence>MKECLFFLLLTAALPTMADGAQVVVCFKDAAKTSFFNGGDLSAEGEKNLKSIQPFIAWTSQNKIFGTFEEDTFYDEVWARFQWATPHLFQPVWCYYRQDLKKITEPATTDELPLLDDNQLPIALPKNCVLRQVILHTSTTQAYIPSLIKRIRMSQEKTMSLLRLQQDFTQFSKDVYGHLDAGRARIFLTSLVDGIDSGTMKNLLLERDGIAPLTTYEVEIASKLYGPATNLICEKKKHQ</sequence>
<evidence type="ECO:0000313" key="2">
    <source>
        <dbReference type="EMBL" id="KYG61597.1"/>
    </source>
</evidence>